<feature type="domain" description="DUF6535" evidence="3">
    <location>
        <begin position="41"/>
        <end position="218"/>
    </location>
</feature>
<feature type="compositionally biased region" description="Polar residues" evidence="1">
    <location>
        <begin position="1"/>
        <end position="15"/>
    </location>
</feature>
<evidence type="ECO:0000256" key="2">
    <source>
        <dbReference type="SAM" id="Phobius"/>
    </source>
</evidence>
<organism evidence="4 5">
    <name type="scientific">Rhizoctonia solani</name>
    <dbReference type="NCBI Taxonomy" id="456999"/>
    <lineage>
        <taxon>Eukaryota</taxon>
        <taxon>Fungi</taxon>
        <taxon>Dikarya</taxon>
        <taxon>Basidiomycota</taxon>
        <taxon>Agaricomycotina</taxon>
        <taxon>Agaricomycetes</taxon>
        <taxon>Cantharellales</taxon>
        <taxon>Ceratobasidiaceae</taxon>
        <taxon>Rhizoctonia</taxon>
    </lineage>
</organism>
<sequence length="861" mass="97181">MGQQATRPSSSLEKTSVTKETEARAPDLTGDDDPISKSILWDYYQDEAKAQDQELVNGREKNLDTMLIFAGIFSAVLTAFLANSTSLLGPDQADISIKLLLSIAQSQQRIESGIPNSSLSPVTIPQFNPSASARWINILWFLSLVLSLGAAMVAMLAKEWLNWFVIYRTAAPRRFSLERQNRFEGLQWWRAVGLVDFIPTILHVSLLLFILGLIVRLWIIDRIVASVVTAVSAAFALFYVGTVLFGALYEPCPFKARMSKYIQMLGQLLSSPFKAEHDEEKDNEDQTSWHLTSWHALQWFLDHARDPADANKVYQNVVAADPRSCSYVEALLRPQRPTEMILYPERYLKVLKLGTQAIKDIKAASKRSIEGLLRNGFHYNLARHAAILSDVYPYAYAIHPRPCGLESNLPSKQKALDAAAHEVCTNAFEALEYCWSHEKPPVIPSDFAGLTTAMLNLSSHAIRNSEIRGNTGDSTDHTTIEMSDSDLNRFIAALQRASVLLYSLITQPQRVPLEESTLVGLLVALQHCRHLPKSRLPSQPSIQIKLAGATRDYKFKPGEVDQKHGLLTGLISLLGNTNLSAKALDAALDAMADVAPLLIRQWLLTTGAEVDSIADLNLRNHSEAESTLSTSKRIVLQLKLFMEQTDQYWMSPGIQELSFPIASVLLNQLSASQKENEFINIISKYPQLFSGWVKWVEQNLLKEDDRSKIDWDPHKTFWSIWRILFNIPETKAPNIILDSKSLIGLMGLIEFYCKYDPTTDIQECRNLLKDIWPKIYTIMVHQDPHLYEDTKVYSHFENAMGHLKQYYFKIKGGGTNVTNPQELGSQLKEFQAIEPQLEEAAIFDKAWEIWEKRSSNTENKS</sequence>
<feature type="transmembrane region" description="Helical" evidence="2">
    <location>
        <begin position="138"/>
        <end position="157"/>
    </location>
</feature>
<accession>A0A8H3G9U6</accession>
<evidence type="ECO:0000313" key="5">
    <source>
        <dbReference type="Proteomes" id="UP000663888"/>
    </source>
</evidence>
<dbReference type="Proteomes" id="UP000663888">
    <property type="component" value="Unassembled WGS sequence"/>
</dbReference>
<feature type="region of interest" description="Disordered" evidence="1">
    <location>
        <begin position="1"/>
        <end position="33"/>
    </location>
</feature>
<feature type="transmembrane region" description="Helical" evidence="2">
    <location>
        <begin position="66"/>
        <end position="88"/>
    </location>
</feature>
<proteinExistence type="predicted"/>
<dbReference type="Pfam" id="PF20153">
    <property type="entry name" value="DUF6535"/>
    <property type="match status" value="1"/>
</dbReference>
<dbReference type="InterPro" id="IPR045338">
    <property type="entry name" value="DUF6535"/>
</dbReference>
<keyword evidence="2" id="KW-0812">Transmembrane</keyword>
<evidence type="ECO:0000259" key="3">
    <source>
        <dbReference type="Pfam" id="PF20153"/>
    </source>
</evidence>
<keyword evidence="2" id="KW-1133">Transmembrane helix</keyword>
<evidence type="ECO:0000313" key="4">
    <source>
        <dbReference type="EMBL" id="CAE6441486.1"/>
    </source>
</evidence>
<name>A0A8H3G9U6_9AGAM</name>
<gene>
    <name evidence="4" type="ORF">RDB_LOCUS50791</name>
</gene>
<dbReference type="EMBL" id="CAJMWX010000973">
    <property type="protein sequence ID" value="CAE6441486.1"/>
    <property type="molecule type" value="Genomic_DNA"/>
</dbReference>
<feature type="transmembrane region" description="Helical" evidence="2">
    <location>
        <begin position="197"/>
        <end position="219"/>
    </location>
</feature>
<protein>
    <recommendedName>
        <fullName evidence="3">DUF6535 domain-containing protein</fullName>
    </recommendedName>
</protein>
<reference evidence="4" key="1">
    <citation type="submission" date="2021-01" db="EMBL/GenBank/DDBJ databases">
        <authorList>
            <person name="Kaushik A."/>
        </authorList>
    </citation>
    <scope>NUCLEOTIDE SEQUENCE</scope>
    <source>
        <strain evidence="4">AG4-R118</strain>
    </source>
</reference>
<feature type="compositionally biased region" description="Basic and acidic residues" evidence="1">
    <location>
        <begin position="16"/>
        <end position="25"/>
    </location>
</feature>
<dbReference type="AlphaFoldDB" id="A0A8H3G9U6"/>
<feature type="transmembrane region" description="Helical" evidence="2">
    <location>
        <begin position="226"/>
        <end position="249"/>
    </location>
</feature>
<keyword evidence="2" id="KW-0472">Membrane</keyword>
<comment type="caution">
    <text evidence="4">The sequence shown here is derived from an EMBL/GenBank/DDBJ whole genome shotgun (WGS) entry which is preliminary data.</text>
</comment>
<evidence type="ECO:0000256" key="1">
    <source>
        <dbReference type="SAM" id="MobiDB-lite"/>
    </source>
</evidence>